<dbReference type="Gene3D" id="3.40.50.300">
    <property type="entry name" value="P-loop containing nucleotide triphosphate hydrolases"/>
    <property type="match status" value="1"/>
</dbReference>
<keyword evidence="5" id="KW-1185">Reference proteome</keyword>
<dbReference type="PANTHER" id="PTHR46082">
    <property type="entry name" value="ATP/GTP-BINDING PROTEIN-RELATED"/>
    <property type="match status" value="1"/>
</dbReference>
<feature type="domain" description="Nucleoside phosphorylase" evidence="2">
    <location>
        <begin position="12"/>
        <end position="291"/>
    </location>
</feature>
<dbReference type="SUPFAM" id="SSF52540">
    <property type="entry name" value="P-loop containing nucleoside triphosphate hydrolases"/>
    <property type="match status" value="1"/>
</dbReference>
<dbReference type="SUPFAM" id="SSF53167">
    <property type="entry name" value="Purine and uridine phosphorylases"/>
    <property type="match status" value="1"/>
</dbReference>
<dbReference type="GO" id="GO:0009116">
    <property type="term" value="P:nucleoside metabolic process"/>
    <property type="evidence" value="ECO:0007669"/>
    <property type="project" value="InterPro"/>
</dbReference>
<protein>
    <submittedName>
        <fullName evidence="4">Putative nacht and ankyrin domain protein</fullName>
    </submittedName>
</protein>
<evidence type="ECO:0000256" key="1">
    <source>
        <dbReference type="ARBA" id="ARBA00022737"/>
    </source>
</evidence>
<keyword evidence="1" id="KW-0677">Repeat</keyword>
<dbReference type="OMA" id="HAPHEES"/>
<evidence type="ECO:0000259" key="2">
    <source>
        <dbReference type="Pfam" id="PF01048"/>
    </source>
</evidence>
<dbReference type="HOGENOM" id="CLU_000288_34_13_1"/>
<reference evidence="5" key="1">
    <citation type="journal article" date="2013" name="Genome Announc.">
        <title>Draft genome sequence of the grapevine dieback fungus Eutypa lata UCR-EL1.</title>
        <authorList>
            <person name="Blanco-Ulate B."/>
            <person name="Rolshausen P.E."/>
            <person name="Cantu D."/>
        </authorList>
    </citation>
    <scope>NUCLEOTIDE SEQUENCE [LARGE SCALE GENOMIC DNA]</scope>
    <source>
        <strain evidence="5">UCR-EL1</strain>
    </source>
</reference>
<dbReference type="InterPro" id="IPR000845">
    <property type="entry name" value="Nucleoside_phosphorylase_d"/>
</dbReference>
<dbReference type="KEGG" id="ela:UCREL1_11083"/>
<dbReference type="GO" id="GO:0003824">
    <property type="term" value="F:catalytic activity"/>
    <property type="evidence" value="ECO:0007669"/>
    <property type="project" value="InterPro"/>
</dbReference>
<dbReference type="InterPro" id="IPR027417">
    <property type="entry name" value="P-loop_NTPase"/>
</dbReference>
<proteinExistence type="predicted"/>
<gene>
    <name evidence="4" type="ORF">UCREL1_11083</name>
</gene>
<dbReference type="eggNOG" id="KOG4177">
    <property type="taxonomic scope" value="Eukaryota"/>
</dbReference>
<dbReference type="EMBL" id="KB707516">
    <property type="protein sequence ID" value="EMR61987.1"/>
    <property type="molecule type" value="Genomic_DNA"/>
</dbReference>
<dbReference type="PANTHER" id="PTHR46082:SF11">
    <property type="entry name" value="AAA+ ATPASE DOMAIN-CONTAINING PROTEIN-RELATED"/>
    <property type="match status" value="1"/>
</dbReference>
<dbReference type="STRING" id="1287681.M7SCU9"/>
<accession>M7SCU9</accession>
<dbReference type="Proteomes" id="UP000012174">
    <property type="component" value="Unassembled WGS sequence"/>
</dbReference>
<dbReference type="InterPro" id="IPR035994">
    <property type="entry name" value="Nucleoside_phosphorylase_sf"/>
</dbReference>
<dbReference type="InterPro" id="IPR056884">
    <property type="entry name" value="NPHP3-like_N"/>
</dbReference>
<dbReference type="OrthoDB" id="1577640at2759"/>
<dbReference type="Gene3D" id="3.40.50.1580">
    <property type="entry name" value="Nucleoside phosphorylase domain"/>
    <property type="match status" value="1"/>
</dbReference>
<sequence length="572" mass="64136">MSNPEDYHVGWICALHTEYVAARAMLDDRHDELDYISIHDDNHYTLGRIGKHNVVIAVMPDGEYGTATAAGVAKDMLHSFPNVRIGLMVGIGGGAPSKKNDIRLGDIVVSAPRDGLGGVFQYDFGKTIQGKTFQTTRFLNQPPASIRGALNGLRAQHDEDGHRIEVTIDEAFKNKPNLRERYQRRGASNDMLYQSSFVHPDPEELCAEICATSSSMLVQRLERTDISKIHYGLIASANQLMKNAEVRDRLAAEKNVLCFEMEAAGLMNHFPCLVVRGICDYSDTHKNKEWQGYAAMTAAAYAKDLLLQIPQKRVEAEKKISEVVSEVNRNVLEVKTVVGHLQTDHHLDKVKQWLSSPDPSINLNKALGQRHEGSGQWLLVSKAYSAWKAERNSFMWLNGIPGCGKTILSSTVIKDLESTKSSQSTLYFYFDFTDTAKQSLDGALRSLINQLSHKNPDTWECLNRLYSSCKNGWEQPNTQSLAKTFQDMIQQAGETWIVLDALDECPNREESSDGGFLSWIKRLQDPELNVHTLVTSRPEQDITSAFTRWIQNAKIISLQSNEVNDDIHKEGL</sequence>
<evidence type="ECO:0000313" key="4">
    <source>
        <dbReference type="EMBL" id="EMR61987.1"/>
    </source>
</evidence>
<name>M7SCU9_EUTLA</name>
<dbReference type="InterPro" id="IPR053137">
    <property type="entry name" value="NLR-like"/>
</dbReference>
<evidence type="ECO:0000313" key="5">
    <source>
        <dbReference type="Proteomes" id="UP000012174"/>
    </source>
</evidence>
<organism evidence="4 5">
    <name type="scientific">Eutypa lata (strain UCR-EL1)</name>
    <name type="common">Grapevine dieback disease fungus</name>
    <name type="synonym">Eutypa armeniacae</name>
    <dbReference type="NCBI Taxonomy" id="1287681"/>
    <lineage>
        <taxon>Eukaryota</taxon>
        <taxon>Fungi</taxon>
        <taxon>Dikarya</taxon>
        <taxon>Ascomycota</taxon>
        <taxon>Pezizomycotina</taxon>
        <taxon>Sordariomycetes</taxon>
        <taxon>Xylariomycetidae</taxon>
        <taxon>Xylariales</taxon>
        <taxon>Diatrypaceae</taxon>
        <taxon>Eutypa</taxon>
    </lineage>
</organism>
<feature type="domain" description="Nephrocystin 3-like N-terminal" evidence="3">
    <location>
        <begin position="373"/>
        <end position="537"/>
    </location>
</feature>
<dbReference type="AlphaFoldDB" id="M7SCU9"/>
<dbReference type="Pfam" id="PF24883">
    <property type="entry name" value="NPHP3_N"/>
    <property type="match status" value="1"/>
</dbReference>
<evidence type="ECO:0000259" key="3">
    <source>
        <dbReference type="Pfam" id="PF24883"/>
    </source>
</evidence>
<dbReference type="Pfam" id="PF01048">
    <property type="entry name" value="PNP_UDP_1"/>
    <property type="match status" value="1"/>
</dbReference>